<reference evidence="3 4" key="1">
    <citation type="submission" date="2016-10" db="EMBL/GenBank/DDBJ databases">
        <authorList>
            <person name="de Groot N.N."/>
        </authorList>
    </citation>
    <scope>NUCLEOTIDE SEQUENCE [LARGE SCALE GENOMIC DNA]</scope>
    <source>
        <strain evidence="3 4">DSM 16195</strain>
    </source>
</reference>
<comment type="similarity">
    <text evidence="1">Belongs to the DprA/Smf family.</text>
</comment>
<dbReference type="GO" id="GO:0009294">
    <property type="term" value="P:DNA-mediated transformation"/>
    <property type="evidence" value="ECO:0007669"/>
    <property type="project" value="InterPro"/>
</dbReference>
<evidence type="ECO:0000313" key="4">
    <source>
        <dbReference type="Proteomes" id="UP000199321"/>
    </source>
</evidence>
<organism evidence="3 4">
    <name type="scientific">Ulvibacter litoralis</name>
    <dbReference type="NCBI Taxonomy" id="227084"/>
    <lineage>
        <taxon>Bacteria</taxon>
        <taxon>Pseudomonadati</taxon>
        <taxon>Bacteroidota</taxon>
        <taxon>Flavobacteriia</taxon>
        <taxon>Flavobacteriales</taxon>
        <taxon>Flavobacteriaceae</taxon>
        <taxon>Ulvibacter</taxon>
    </lineage>
</organism>
<keyword evidence="4" id="KW-1185">Reference proteome</keyword>
<dbReference type="Gene3D" id="3.40.50.450">
    <property type="match status" value="1"/>
</dbReference>
<dbReference type="InterPro" id="IPR057666">
    <property type="entry name" value="DrpA_SLOG"/>
</dbReference>
<feature type="domain" description="Smf/DprA SLOG" evidence="2">
    <location>
        <begin position="73"/>
        <end position="269"/>
    </location>
</feature>
<gene>
    <name evidence="3" type="ORF">SAMN05421855_10465</name>
</gene>
<dbReference type="EMBL" id="FNBA01000004">
    <property type="protein sequence ID" value="SDE99193.1"/>
    <property type="molecule type" value="Genomic_DNA"/>
</dbReference>
<dbReference type="STRING" id="227084.SAMN05421855_10465"/>
<evidence type="ECO:0000313" key="3">
    <source>
        <dbReference type="EMBL" id="SDE99193.1"/>
    </source>
</evidence>
<sequence length="301" mass="34390">MIELSINDLILLVYLTNYDIQIILNCLKDKKNRDEVFSALYEFKRISEKEINIAVRDTKSAIDKLKYYDIKAIPFYSENYPKSLKNISTFPPILYVKGKVEFPEKLSAVIGSRDVSKYAEKVTNQIVKWLEEEGFGVVSGLALGIDTFAHKHSCKNNIYNLAVLPHSLDSIYPKENYGLASEILDMGGSLVSENIFNINRGKRSFVQRNRIQAALSSVIIPVEMGINSGTMHTVNFAKRYSKKVLVFEPTEMLKQLPQYEGINSLIESKKDILLFNNYLSFKASIDKDLDKKEQSQTRMDM</sequence>
<proteinExistence type="inferred from homology"/>
<dbReference type="RefSeq" id="WP_093144732.1">
    <property type="nucleotide sequence ID" value="NZ_BMWO01000004.1"/>
</dbReference>
<dbReference type="SUPFAM" id="SSF102405">
    <property type="entry name" value="MCP/YpsA-like"/>
    <property type="match status" value="1"/>
</dbReference>
<dbReference type="InterPro" id="IPR003488">
    <property type="entry name" value="DprA"/>
</dbReference>
<dbReference type="AlphaFoldDB" id="A0A1G7HFV8"/>
<dbReference type="PANTHER" id="PTHR43022:SF1">
    <property type="entry name" value="PROTEIN SMF"/>
    <property type="match status" value="1"/>
</dbReference>
<dbReference type="OrthoDB" id="9785707at2"/>
<name>A0A1G7HFV8_9FLAO</name>
<dbReference type="Proteomes" id="UP000199321">
    <property type="component" value="Unassembled WGS sequence"/>
</dbReference>
<evidence type="ECO:0000256" key="1">
    <source>
        <dbReference type="ARBA" id="ARBA00006525"/>
    </source>
</evidence>
<evidence type="ECO:0000259" key="2">
    <source>
        <dbReference type="Pfam" id="PF02481"/>
    </source>
</evidence>
<dbReference type="Pfam" id="PF02481">
    <property type="entry name" value="DNA_processg_A"/>
    <property type="match status" value="1"/>
</dbReference>
<accession>A0A1G7HFV8</accession>
<protein>
    <submittedName>
        <fullName evidence="3">DNA processing protein</fullName>
    </submittedName>
</protein>
<dbReference type="PANTHER" id="PTHR43022">
    <property type="entry name" value="PROTEIN SMF"/>
    <property type="match status" value="1"/>
</dbReference>